<dbReference type="Proteomes" id="UP000231279">
    <property type="component" value="Unassembled WGS sequence"/>
</dbReference>
<sequence>MCLASPDIELWRCLKPAFDLCNARNEGYAHLHSPCTISPFFVCFSFFNYFL</sequence>
<dbReference type="AlphaFoldDB" id="A0A2G9HUA9"/>
<organism evidence="1 2">
    <name type="scientific">Handroanthus impetiginosus</name>
    <dbReference type="NCBI Taxonomy" id="429701"/>
    <lineage>
        <taxon>Eukaryota</taxon>
        <taxon>Viridiplantae</taxon>
        <taxon>Streptophyta</taxon>
        <taxon>Embryophyta</taxon>
        <taxon>Tracheophyta</taxon>
        <taxon>Spermatophyta</taxon>
        <taxon>Magnoliopsida</taxon>
        <taxon>eudicotyledons</taxon>
        <taxon>Gunneridae</taxon>
        <taxon>Pentapetalae</taxon>
        <taxon>asterids</taxon>
        <taxon>lamiids</taxon>
        <taxon>Lamiales</taxon>
        <taxon>Bignoniaceae</taxon>
        <taxon>Crescentiina</taxon>
        <taxon>Tabebuia alliance</taxon>
        <taxon>Handroanthus</taxon>
    </lineage>
</organism>
<evidence type="ECO:0000313" key="1">
    <source>
        <dbReference type="EMBL" id="PIN21108.1"/>
    </source>
</evidence>
<name>A0A2G9HUA9_9LAMI</name>
<proteinExistence type="predicted"/>
<protein>
    <submittedName>
        <fullName evidence="1">Uncharacterized protein</fullName>
    </submittedName>
</protein>
<keyword evidence="2" id="KW-1185">Reference proteome</keyword>
<comment type="caution">
    <text evidence="1">The sequence shown here is derived from an EMBL/GenBank/DDBJ whole genome shotgun (WGS) entry which is preliminary data.</text>
</comment>
<accession>A0A2G9HUA9</accession>
<evidence type="ECO:0000313" key="2">
    <source>
        <dbReference type="Proteomes" id="UP000231279"/>
    </source>
</evidence>
<reference evidence="2" key="1">
    <citation type="journal article" date="2018" name="Gigascience">
        <title>Genome assembly of the Pink Ipe (Handroanthus impetiginosus, Bignoniaceae), a highly valued, ecologically keystone Neotropical timber forest tree.</title>
        <authorList>
            <person name="Silva-Junior O.B."/>
            <person name="Grattapaglia D."/>
            <person name="Novaes E."/>
            <person name="Collevatti R.G."/>
        </authorList>
    </citation>
    <scope>NUCLEOTIDE SEQUENCE [LARGE SCALE GENOMIC DNA]</scope>
    <source>
        <strain evidence="2">cv. UFG-1</strain>
    </source>
</reference>
<gene>
    <name evidence="1" type="ORF">CDL12_06209</name>
</gene>
<dbReference type="EMBL" id="NKXS01001002">
    <property type="protein sequence ID" value="PIN21108.1"/>
    <property type="molecule type" value="Genomic_DNA"/>
</dbReference>